<evidence type="ECO:0000259" key="5">
    <source>
        <dbReference type="Pfam" id="PF04542"/>
    </source>
</evidence>
<dbReference type="NCBIfam" id="TIGR02937">
    <property type="entry name" value="sigma70-ECF"/>
    <property type="match status" value="1"/>
</dbReference>
<reference evidence="7 8" key="1">
    <citation type="submission" date="2021-01" db="EMBL/GenBank/DDBJ databases">
        <title>Whole genome shotgun sequence of Actinoplanes lobatus NBRC 12513.</title>
        <authorList>
            <person name="Komaki H."/>
            <person name="Tamura T."/>
        </authorList>
    </citation>
    <scope>NUCLEOTIDE SEQUENCE [LARGE SCALE GENOMIC DNA]</scope>
    <source>
        <strain evidence="7 8">NBRC 12513</strain>
    </source>
</reference>
<dbReference type="Gene3D" id="1.10.1740.10">
    <property type="match status" value="1"/>
</dbReference>
<gene>
    <name evidence="7" type="primary">rpoE_25</name>
    <name evidence="7" type="ORF">Alo02nite_89620</name>
</gene>
<dbReference type="EMBL" id="BOMP01000185">
    <property type="protein sequence ID" value="GIE46064.1"/>
    <property type="molecule type" value="Genomic_DNA"/>
</dbReference>
<comment type="caution">
    <text evidence="7">The sequence shown here is derived from an EMBL/GenBank/DDBJ whole genome shotgun (WGS) entry which is preliminary data.</text>
</comment>
<dbReference type="PANTHER" id="PTHR43133:SF66">
    <property type="entry name" value="ECF RNA POLYMERASE SIGMA FACTOR SIGK"/>
    <property type="match status" value="1"/>
</dbReference>
<dbReference type="SUPFAM" id="SSF88946">
    <property type="entry name" value="Sigma2 domain of RNA polymerase sigma factors"/>
    <property type="match status" value="1"/>
</dbReference>
<keyword evidence="3" id="KW-0731">Sigma factor</keyword>
<dbReference type="InterPro" id="IPR013324">
    <property type="entry name" value="RNA_pol_sigma_r3/r4-like"/>
</dbReference>
<accession>A0ABQ4AZR5</accession>
<name>A0ABQ4AZR5_9ACTN</name>
<dbReference type="InterPro" id="IPR013249">
    <property type="entry name" value="RNA_pol_sigma70_r4_t2"/>
</dbReference>
<dbReference type="InterPro" id="IPR007627">
    <property type="entry name" value="RNA_pol_sigma70_r2"/>
</dbReference>
<dbReference type="SUPFAM" id="SSF88659">
    <property type="entry name" value="Sigma3 and sigma4 domains of RNA polymerase sigma factors"/>
    <property type="match status" value="1"/>
</dbReference>
<evidence type="ECO:0000256" key="3">
    <source>
        <dbReference type="ARBA" id="ARBA00023082"/>
    </source>
</evidence>
<evidence type="ECO:0000313" key="7">
    <source>
        <dbReference type="EMBL" id="GIE46064.1"/>
    </source>
</evidence>
<dbReference type="Gene3D" id="1.10.10.10">
    <property type="entry name" value="Winged helix-like DNA-binding domain superfamily/Winged helix DNA-binding domain"/>
    <property type="match status" value="1"/>
</dbReference>
<keyword evidence="8" id="KW-1185">Reference proteome</keyword>
<dbReference type="InterPro" id="IPR036388">
    <property type="entry name" value="WH-like_DNA-bd_sf"/>
</dbReference>
<dbReference type="CDD" id="cd06171">
    <property type="entry name" value="Sigma70_r4"/>
    <property type="match status" value="1"/>
</dbReference>
<keyword evidence="2" id="KW-0805">Transcription regulation</keyword>
<evidence type="ECO:0000256" key="2">
    <source>
        <dbReference type="ARBA" id="ARBA00023015"/>
    </source>
</evidence>
<dbReference type="InterPro" id="IPR013325">
    <property type="entry name" value="RNA_pol_sigma_r2"/>
</dbReference>
<dbReference type="PANTHER" id="PTHR43133">
    <property type="entry name" value="RNA POLYMERASE ECF-TYPE SIGMA FACTO"/>
    <property type="match status" value="1"/>
</dbReference>
<dbReference type="InterPro" id="IPR014284">
    <property type="entry name" value="RNA_pol_sigma-70_dom"/>
</dbReference>
<evidence type="ECO:0000259" key="6">
    <source>
        <dbReference type="Pfam" id="PF08281"/>
    </source>
</evidence>
<protein>
    <submittedName>
        <fullName evidence="7">RNA polymerase sigma factor SigK</fullName>
    </submittedName>
</protein>
<organism evidence="7 8">
    <name type="scientific">Actinoplanes lobatus</name>
    <dbReference type="NCBI Taxonomy" id="113568"/>
    <lineage>
        <taxon>Bacteria</taxon>
        <taxon>Bacillati</taxon>
        <taxon>Actinomycetota</taxon>
        <taxon>Actinomycetes</taxon>
        <taxon>Micromonosporales</taxon>
        <taxon>Micromonosporaceae</taxon>
        <taxon>Actinoplanes</taxon>
    </lineage>
</organism>
<dbReference type="NCBIfam" id="NF007228">
    <property type="entry name" value="PRK09646.1"/>
    <property type="match status" value="1"/>
</dbReference>
<dbReference type="Pfam" id="PF04542">
    <property type="entry name" value="Sigma70_r2"/>
    <property type="match status" value="1"/>
</dbReference>
<comment type="similarity">
    <text evidence="1">Belongs to the sigma-70 factor family. ECF subfamily.</text>
</comment>
<dbReference type="Pfam" id="PF08281">
    <property type="entry name" value="Sigma70_r4_2"/>
    <property type="match status" value="1"/>
</dbReference>
<keyword evidence="4" id="KW-0804">Transcription</keyword>
<feature type="domain" description="RNA polymerase sigma factor 70 region 4 type 2" evidence="6">
    <location>
        <begin position="152"/>
        <end position="205"/>
    </location>
</feature>
<dbReference type="InterPro" id="IPR039425">
    <property type="entry name" value="RNA_pol_sigma-70-like"/>
</dbReference>
<proteinExistence type="inferred from homology"/>
<evidence type="ECO:0000313" key="8">
    <source>
        <dbReference type="Proteomes" id="UP000631312"/>
    </source>
</evidence>
<feature type="domain" description="RNA polymerase sigma-70 region 2" evidence="5">
    <location>
        <begin position="54"/>
        <end position="121"/>
    </location>
</feature>
<evidence type="ECO:0000256" key="1">
    <source>
        <dbReference type="ARBA" id="ARBA00010641"/>
    </source>
</evidence>
<evidence type="ECO:0000256" key="4">
    <source>
        <dbReference type="ARBA" id="ARBA00023163"/>
    </source>
</evidence>
<sequence>MEEWVCEKRRDMAERDIGGRPEYLTPVPGPGTAPGAEVLLAAVARGDEKAFGRLYDLVAPRVYGLVRRVLRDPAQAEEVAQEVLVEVWRTAARFDPERGSATSWVFTIAHRRAVDRVRAEQAAAERVVKVGVASIGTPYDEVADEVTGRLERQQVRHCLDVLTEVQREAVTLAFYQGHSYPQVSELLRVPLPTVKSRMRDGLIRLRDCLSTGAAA</sequence>
<dbReference type="Proteomes" id="UP000631312">
    <property type="component" value="Unassembled WGS sequence"/>
</dbReference>